<evidence type="ECO:0000313" key="4">
    <source>
        <dbReference type="Proteomes" id="UP000243459"/>
    </source>
</evidence>
<feature type="chain" id="PRO_5024274367" evidence="2">
    <location>
        <begin position="32"/>
        <end position="156"/>
    </location>
</feature>
<evidence type="ECO:0000256" key="2">
    <source>
        <dbReference type="SAM" id="SignalP"/>
    </source>
</evidence>
<protein>
    <submittedName>
        <fullName evidence="3">Uncharacterized protein</fullName>
    </submittedName>
</protein>
<name>A0A5P1EX53_ASPOF</name>
<feature type="compositionally biased region" description="Polar residues" evidence="1">
    <location>
        <begin position="75"/>
        <end position="93"/>
    </location>
</feature>
<dbReference type="Gramene" id="ONK70698">
    <property type="protein sequence ID" value="ONK70698"/>
    <property type="gene ID" value="A4U43_C04F600"/>
</dbReference>
<proteinExistence type="predicted"/>
<feature type="signal peptide" evidence="2">
    <location>
        <begin position="1"/>
        <end position="31"/>
    </location>
</feature>
<dbReference type="EMBL" id="CM007384">
    <property type="protein sequence ID" value="ONK70698.1"/>
    <property type="molecule type" value="Genomic_DNA"/>
</dbReference>
<evidence type="ECO:0000256" key="1">
    <source>
        <dbReference type="SAM" id="MobiDB-lite"/>
    </source>
</evidence>
<dbReference type="AlphaFoldDB" id="A0A5P1EX53"/>
<evidence type="ECO:0000313" key="3">
    <source>
        <dbReference type="EMBL" id="ONK70698.1"/>
    </source>
</evidence>
<organism evidence="3 4">
    <name type="scientific">Asparagus officinalis</name>
    <name type="common">Garden asparagus</name>
    <dbReference type="NCBI Taxonomy" id="4686"/>
    <lineage>
        <taxon>Eukaryota</taxon>
        <taxon>Viridiplantae</taxon>
        <taxon>Streptophyta</taxon>
        <taxon>Embryophyta</taxon>
        <taxon>Tracheophyta</taxon>
        <taxon>Spermatophyta</taxon>
        <taxon>Magnoliopsida</taxon>
        <taxon>Liliopsida</taxon>
        <taxon>Asparagales</taxon>
        <taxon>Asparagaceae</taxon>
        <taxon>Asparagoideae</taxon>
        <taxon>Asparagus</taxon>
    </lineage>
</organism>
<sequence>MPRGGRARGGSGAAYLLANFLLLVGARFSGSQFSHLCLPDRLVPGRLRASPPDPAVSQQRSPRPQARPGPGRISHNGQPGTYFLSGNGQQVVRSTRGRPASGLQASAGCPGPDDCQRYVLFRAGRAERRPARQPPCPEPGLGRISGRSAGPGKRTA</sequence>
<keyword evidence="4" id="KW-1185">Reference proteome</keyword>
<gene>
    <name evidence="3" type="ORF">A4U43_C04F600</name>
</gene>
<feature type="region of interest" description="Disordered" evidence="1">
    <location>
        <begin position="48"/>
        <end position="111"/>
    </location>
</feature>
<reference evidence="4" key="1">
    <citation type="journal article" date="2017" name="Nat. Commun.">
        <title>The asparagus genome sheds light on the origin and evolution of a young Y chromosome.</title>
        <authorList>
            <person name="Harkess A."/>
            <person name="Zhou J."/>
            <person name="Xu C."/>
            <person name="Bowers J.E."/>
            <person name="Van der Hulst R."/>
            <person name="Ayyampalayam S."/>
            <person name="Mercati F."/>
            <person name="Riccardi P."/>
            <person name="McKain M.R."/>
            <person name="Kakrana A."/>
            <person name="Tang H."/>
            <person name="Ray J."/>
            <person name="Groenendijk J."/>
            <person name="Arikit S."/>
            <person name="Mathioni S.M."/>
            <person name="Nakano M."/>
            <person name="Shan H."/>
            <person name="Telgmann-Rauber A."/>
            <person name="Kanno A."/>
            <person name="Yue Z."/>
            <person name="Chen H."/>
            <person name="Li W."/>
            <person name="Chen Y."/>
            <person name="Xu X."/>
            <person name="Zhang Y."/>
            <person name="Luo S."/>
            <person name="Chen H."/>
            <person name="Gao J."/>
            <person name="Mao Z."/>
            <person name="Pires J.C."/>
            <person name="Luo M."/>
            <person name="Kudrna D."/>
            <person name="Wing R.A."/>
            <person name="Meyers B.C."/>
            <person name="Yi K."/>
            <person name="Kong H."/>
            <person name="Lavrijsen P."/>
            <person name="Sunseri F."/>
            <person name="Falavigna A."/>
            <person name="Ye Y."/>
            <person name="Leebens-Mack J.H."/>
            <person name="Chen G."/>
        </authorList>
    </citation>
    <scope>NUCLEOTIDE SEQUENCE [LARGE SCALE GENOMIC DNA]</scope>
    <source>
        <strain evidence="4">cv. DH0086</strain>
    </source>
</reference>
<accession>A0A5P1EX53</accession>
<keyword evidence="2" id="KW-0732">Signal</keyword>
<feature type="region of interest" description="Disordered" evidence="1">
    <location>
        <begin position="124"/>
        <end position="156"/>
    </location>
</feature>
<dbReference type="Proteomes" id="UP000243459">
    <property type="component" value="Chromosome 4"/>
</dbReference>